<keyword evidence="2" id="KW-1185">Reference proteome</keyword>
<accession>A0A6P6V1F3</accession>
<dbReference type="Proteomes" id="UP001652660">
    <property type="component" value="Chromosome 11c"/>
</dbReference>
<dbReference type="GeneID" id="113716402"/>
<dbReference type="SMART" id="SM00256">
    <property type="entry name" value="FBOX"/>
    <property type="match status" value="1"/>
</dbReference>
<dbReference type="NCBIfam" id="TIGR01640">
    <property type="entry name" value="F_box_assoc_1"/>
    <property type="match status" value="1"/>
</dbReference>
<evidence type="ECO:0000259" key="1">
    <source>
        <dbReference type="SMART" id="SM00256"/>
    </source>
</evidence>
<dbReference type="Pfam" id="PF00646">
    <property type="entry name" value="F-box"/>
    <property type="match status" value="1"/>
</dbReference>
<dbReference type="PANTHER" id="PTHR31672">
    <property type="entry name" value="BNACNNG10540D PROTEIN"/>
    <property type="match status" value="1"/>
</dbReference>
<protein>
    <submittedName>
        <fullName evidence="3">F-box protein CPR1-like</fullName>
    </submittedName>
</protein>
<evidence type="ECO:0000313" key="2">
    <source>
        <dbReference type="Proteomes" id="UP001652660"/>
    </source>
</evidence>
<dbReference type="InterPro" id="IPR001810">
    <property type="entry name" value="F-box_dom"/>
</dbReference>
<dbReference type="PANTHER" id="PTHR31672:SF13">
    <property type="entry name" value="F-BOX PROTEIN CPR30-LIKE"/>
    <property type="match status" value="1"/>
</dbReference>
<dbReference type="InterPro" id="IPR036047">
    <property type="entry name" value="F-box-like_dom_sf"/>
</dbReference>
<dbReference type="RefSeq" id="XP_027096525.1">
    <property type="nucleotide sequence ID" value="XM_027240724.2"/>
</dbReference>
<dbReference type="InterPro" id="IPR006527">
    <property type="entry name" value="F-box-assoc_dom_typ1"/>
</dbReference>
<proteinExistence type="predicted"/>
<dbReference type="AlphaFoldDB" id="A0A6P6V1F3"/>
<dbReference type="OrthoDB" id="1932945at2759"/>
<organism evidence="2 3">
    <name type="scientific">Coffea arabica</name>
    <name type="common">Arabian coffee</name>
    <dbReference type="NCBI Taxonomy" id="13443"/>
    <lineage>
        <taxon>Eukaryota</taxon>
        <taxon>Viridiplantae</taxon>
        <taxon>Streptophyta</taxon>
        <taxon>Embryophyta</taxon>
        <taxon>Tracheophyta</taxon>
        <taxon>Spermatophyta</taxon>
        <taxon>Magnoliopsida</taxon>
        <taxon>eudicotyledons</taxon>
        <taxon>Gunneridae</taxon>
        <taxon>Pentapetalae</taxon>
        <taxon>asterids</taxon>
        <taxon>lamiids</taxon>
        <taxon>Gentianales</taxon>
        <taxon>Rubiaceae</taxon>
        <taxon>Ixoroideae</taxon>
        <taxon>Gardenieae complex</taxon>
        <taxon>Bertiereae - Coffeeae clade</taxon>
        <taxon>Coffeeae</taxon>
        <taxon>Coffea</taxon>
    </lineage>
</organism>
<dbReference type="InterPro" id="IPR050796">
    <property type="entry name" value="SCF_F-box_component"/>
</dbReference>
<evidence type="ECO:0000313" key="3">
    <source>
        <dbReference type="RefSeq" id="XP_027096525.1"/>
    </source>
</evidence>
<dbReference type="Gene3D" id="1.20.1280.50">
    <property type="match status" value="1"/>
</dbReference>
<sequence>MSDYIPCHLLANVLLMLPCDSLLRSRCVSKSWRALIDSSDFIKMHLHRAHQKANSSNGIQIIALNQNIFYTLDLDLEAHSSRTSGSAKQLNCPSDYSGNEVRLIGSCNSLFCLRYPYRREIVWWNPWIQKSWKLPSFPVEYSMYGRAPFLLGFGYDRVNDDYKVLKRISSTSLFDTDRLSWCDEVFVYSLKMNTWRRTEHFLFKVSDYDCYCTADCVLANGALHWFMKERRLNGVSYIVSFDLSSEEFRKLPCPRYPENFVHQNLRILNGCLCLVPYYKVNGRYAADLWVMEEYGVDKSWAKLTSVTMPLGSKFRSLTPLALSKNKRQLLLQIDGEKLILHDLETKCISDLAIRGDASYFQSSCTCIASLVRPLGTD</sequence>
<dbReference type="SUPFAM" id="SSF81383">
    <property type="entry name" value="F-box domain"/>
    <property type="match status" value="1"/>
</dbReference>
<reference evidence="3" key="2">
    <citation type="submission" date="2025-08" db="UniProtKB">
        <authorList>
            <consortium name="RefSeq"/>
        </authorList>
    </citation>
    <scope>IDENTIFICATION</scope>
    <source>
        <tissue evidence="3">Leaves</tissue>
    </source>
</reference>
<feature type="domain" description="F-box" evidence="1">
    <location>
        <begin position="5"/>
        <end position="45"/>
    </location>
</feature>
<name>A0A6P6V1F3_COFAR</name>
<dbReference type="InterPro" id="IPR017451">
    <property type="entry name" value="F-box-assoc_interact_dom"/>
</dbReference>
<reference evidence="2" key="1">
    <citation type="journal article" date="2025" name="Foods">
        <title>Unveiling the Microbial Signatures of Arabica Coffee Cherries: Insights into Ripeness Specific Diversity, Functional Traits, and Implications for Quality and Safety.</title>
        <authorList>
            <consortium name="RefSeq"/>
            <person name="Tenea G.N."/>
            <person name="Cifuentes V."/>
            <person name="Reyes P."/>
            <person name="Cevallos-Vallejos M."/>
        </authorList>
    </citation>
    <scope>NUCLEOTIDE SEQUENCE [LARGE SCALE GENOMIC DNA]</scope>
</reference>
<dbReference type="Pfam" id="PF07734">
    <property type="entry name" value="FBA_1"/>
    <property type="match status" value="1"/>
</dbReference>
<gene>
    <name evidence="3" type="primary">LOC113716402</name>
</gene>